<dbReference type="PRINTS" id="PR00344">
    <property type="entry name" value="BCTRLSENSOR"/>
</dbReference>
<dbReference type="EMBL" id="MRAE01000048">
    <property type="protein sequence ID" value="OOO63940.1"/>
    <property type="molecule type" value="Genomic_DNA"/>
</dbReference>
<dbReference type="GO" id="GO:0005886">
    <property type="term" value="C:plasma membrane"/>
    <property type="evidence" value="ECO:0007669"/>
    <property type="project" value="TreeGrafter"/>
</dbReference>
<dbReference type="SUPFAM" id="SSF158472">
    <property type="entry name" value="HAMP domain-like"/>
    <property type="match status" value="1"/>
</dbReference>
<dbReference type="SUPFAM" id="SSF55874">
    <property type="entry name" value="ATPase domain of HSP90 chaperone/DNA topoisomerase II/histidine kinase"/>
    <property type="match status" value="1"/>
</dbReference>
<dbReference type="InterPro" id="IPR036890">
    <property type="entry name" value="HATPase_C_sf"/>
</dbReference>
<dbReference type="CDD" id="cd06225">
    <property type="entry name" value="HAMP"/>
    <property type="match status" value="1"/>
</dbReference>
<dbReference type="GO" id="GO:0004721">
    <property type="term" value="F:phosphoprotein phosphatase activity"/>
    <property type="evidence" value="ECO:0007669"/>
    <property type="project" value="TreeGrafter"/>
</dbReference>
<feature type="transmembrane region" description="Helical" evidence="9">
    <location>
        <begin position="158"/>
        <end position="182"/>
    </location>
</feature>
<evidence type="ECO:0000256" key="2">
    <source>
        <dbReference type="ARBA" id="ARBA00004370"/>
    </source>
</evidence>
<comment type="caution">
    <text evidence="13">The sequence shown here is derived from an EMBL/GenBank/DDBJ whole genome shotgun (WGS) entry which is preliminary data.</text>
</comment>
<keyword evidence="7" id="KW-0902">Two-component regulatory system</keyword>
<dbReference type="InterPro" id="IPR003594">
    <property type="entry name" value="HATPase_dom"/>
</dbReference>
<gene>
    <name evidence="12" type="ORF">BS637_02080</name>
    <name evidence="13" type="ORF">BS638_12695</name>
</gene>
<keyword evidence="8" id="KW-0175">Coiled coil</keyword>
<keyword evidence="14" id="KW-1185">Reference proteome</keyword>
<evidence type="ECO:0000256" key="4">
    <source>
        <dbReference type="ARBA" id="ARBA00022553"/>
    </source>
</evidence>
<reference evidence="12 14" key="1">
    <citation type="submission" date="2016-12" db="EMBL/GenBank/DDBJ databases">
        <title>Clostridium tepidum sp. nov., a close relative of Clostridium sporogenes and Clostridium botulinum Group I.</title>
        <authorList>
            <person name="Dobritsa A.P."/>
            <person name="Kutumbaka K."/>
            <person name="Werner K."/>
            <person name="Samadpour M."/>
        </authorList>
    </citation>
    <scope>NUCLEOTIDE SEQUENCE [LARGE SCALE GENOMIC DNA]</scope>
    <source>
        <strain evidence="12 14">PE</strain>
    </source>
</reference>
<dbReference type="GO" id="GO:0016036">
    <property type="term" value="P:cellular response to phosphate starvation"/>
    <property type="evidence" value="ECO:0007669"/>
    <property type="project" value="TreeGrafter"/>
</dbReference>
<dbReference type="Gene3D" id="3.30.565.10">
    <property type="entry name" value="Histidine kinase-like ATPase, C-terminal domain"/>
    <property type="match status" value="1"/>
</dbReference>
<dbReference type="Proteomes" id="UP000190206">
    <property type="component" value="Unassembled WGS sequence"/>
</dbReference>
<dbReference type="Proteomes" id="UP000190256">
    <property type="component" value="Unassembled WGS sequence"/>
</dbReference>
<comment type="subcellular location">
    <subcellularLocation>
        <location evidence="2">Membrane</location>
    </subcellularLocation>
</comment>
<dbReference type="PANTHER" id="PTHR45453:SF3">
    <property type="entry name" value="HISTIDINE KINASE"/>
    <property type="match status" value="1"/>
</dbReference>
<dbReference type="CDD" id="cd00082">
    <property type="entry name" value="HisKA"/>
    <property type="match status" value="1"/>
</dbReference>
<feature type="domain" description="HAMP" evidence="11">
    <location>
        <begin position="183"/>
        <end position="235"/>
    </location>
</feature>
<dbReference type="AlphaFoldDB" id="A0A1S9I0W8"/>
<dbReference type="FunFam" id="3.30.565.10:FF:000006">
    <property type="entry name" value="Sensor histidine kinase WalK"/>
    <property type="match status" value="1"/>
</dbReference>
<evidence type="ECO:0000259" key="11">
    <source>
        <dbReference type="PROSITE" id="PS50885"/>
    </source>
</evidence>
<feature type="transmembrane region" description="Helical" evidence="9">
    <location>
        <begin position="12"/>
        <end position="36"/>
    </location>
</feature>
<dbReference type="InterPro" id="IPR003660">
    <property type="entry name" value="HAMP_dom"/>
</dbReference>
<evidence type="ECO:0000256" key="3">
    <source>
        <dbReference type="ARBA" id="ARBA00012438"/>
    </source>
</evidence>
<dbReference type="SMART" id="SM00388">
    <property type="entry name" value="HisKA"/>
    <property type="match status" value="1"/>
</dbReference>
<protein>
    <recommendedName>
        <fullName evidence="3">histidine kinase</fullName>
        <ecNumber evidence="3">2.7.13.3</ecNumber>
    </recommendedName>
</protein>
<evidence type="ECO:0000256" key="7">
    <source>
        <dbReference type="ARBA" id="ARBA00023012"/>
    </source>
</evidence>
<dbReference type="PROSITE" id="PS50885">
    <property type="entry name" value="HAMP"/>
    <property type="match status" value="1"/>
</dbReference>
<keyword evidence="5" id="KW-0808">Transferase</keyword>
<dbReference type="SMART" id="SM00304">
    <property type="entry name" value="HAMP"/>
    <property type="match status" value="1"/>
</dbReference>
<dbReference type="Pfam" id="PF00512">
    <property type="entry name" value="HisKA"/>
    <property type="match status" value="1"/>
</dbReference>
<dbReference type="RefSeq" id="WP_078022852.1">
    <property type="nucleotide sequence ID" value="NZ_JADPGM010000001.1"/>
</dbReference>
<evidence type="ECO:0000256" key="5">
    <source>
        <dbReference type="ARBA" id="ARBA00022679"/>
    </source>
</evidence>
<organism evidence="13 15">
    <name type="scientific">Clostridium tepidum</name>
    <dbReference type="NCBI Taxonomy" id="1962263"/>
    <lineage>
        <taxon>Bacteria</taxon>
        <taxon>Bacillati</taxon>
        <taxon>Bacillota</taxon>
        <taxon>Clostridia</taxon>
        <taxon>Eubacteriales</taxon>
        <taxon>Clostridiaceae</taxon>
        <taxon>Clostridium</taxon>
    </lineage>
</organism>
<dbReference type="Pfam" id="PF00672">
    <property type="entry name" value="HAMP"/>
    <property type="match status" value="1"/>
</dbReference>
<keyword evidence="4" id="KW-0597">Phosphoprotein</keyword>
<keyword evidence="6 13" id="KW-0418">Kinase</keyword>
<dbReference type="InterPro" id="IPR005467">
    <property type="entry name" value="His_kinase_dom"/>
</dbReference>
<keyword evidence="9" id="KW-0812">Transmembrane</keyword>
<evidence type="ECO:0000259" key="10">
    <source>
        <dbReference type="PROSITE" id="PS50109"/>
    </source>
</evidence>
<dbReference type="InterPro" id="IPR003661">
    <property type="entry name" value="HisK_dim/P_dom"/>
</dbReference>
<dbReference type="EMBL" id="MRAD01000002">
    <property type="protein sequence ID" value="OOO63214.1"/>
    <property type="molecule type" value="Genomic_DNA"/>
</dbReference>
<dbReference type="SUPFAM" id="SSF47384">
    <property type="entry name" value="Homodimeric domain of signal transducing histidine kinase"/>
    <property type="match status" value="1"/>
</dbReference>
<accession>A0A1S9I0W8</accession>
<proteinExistence type="predicted"/>
<evidence type="ECO:0000256" key="1">
    <source>
        <dbReference type="ARBA" id="ARBA00000085"/>
    </source>
</evidence>
<dbReference type="STRING" id="1962263.BS637_02080"/>
<keyword evidence="9" id="KW-1133">Transmembrane helix</keyword>
<dbReference type="Gene3D" id="1.10.287.130">
    <property type="match status" value="1"/>
</dbReference>
<comment type="catalytic activity">
    <reaction evidence="1">
        <text>ATP + protein L-histidine = ADP + protein N-phospho-L-histidine.</text>
        <dbReference type="EC" id="2.7.13.3"/>
    </reaction>
</comment>
<dbReference type="OrthoDB" id="9762826at2"/>
<evidence type="ECO:0000313" key="12">
    <source>
        <dbReference type="EMBL" id="OOO63214.1"/>
    </source>
</evidence>
<dbReference type="EC" id="2.7.13.3" evidence="3"/>
<dbReference type="InterPro" id="IPR036097">
    <property type="entry name" value="HisK_dim/P_sf"/>
</dbReference>
<dbReference type="Gene3D" id="6.10.340.10">
    <property type="match status" value="1"/>
</dbReference>
<evidence type="ECO:0000313" key="15">
    <source>
        <dbReference type="Proteomes" id="UP000190256"/>
    </source>
</evidence>
<evidence type="ECO:0000256" key="8">
    <source>
        <dbReference type="SAM" id="Coils"/>
    </source>
</evidence>
<evidence type="ECO:0000313" key="13">
    <source>
        <dbReference type="EMBL" id="OOO63940.1"/>
    </source>
</evidence>
<dbReference type="InterPro" id="IPR004358">
    <property type="entry name" value="Sig_transdc_His_kin-like_C"/>
</dbReference>
<sequence>MKNKLKKSIVYRLFLVTTLLLVASSICTYSIIYMLLPNYYYKYKKMTIEKQLDSVVDNSPKLDIDNIEEYLEKISADNNAIILVTDDYGRVVYFTNVPQKGFITVPEQEELPYFKNKDNLNSRSTYKSRRKIKFYNTNENYNLYLSAPLQPISEASKVLILLIPYIGLVVILISVIGGLIYSKFISKPLISMNKVAKEMAKLDFTKKCEVKREDEIGELSQSLNDLSYNLRISMEELQKANEQLMDDILKEREIEKKRREFIAAISHELKTPITILKGQIEGMLSNIGIYKDRDKYLKRNLEVLNDMEYMVKETLEISKLESQGFKPKKEKVSLSNMVEECIYRISFIAIKKNITINKNIKKDLFVYGDNKLLKKVINNIITNAINHSPENEKVYLNIYEEKDEIILIVENTGIHINEDEIKEIFKPFYRIEKSRNRKSGGSGLGLYIVKMILDLHNAKYSISNTEKGVLFKVLLKKYNIYIKNRKVKS</sequence>
<dbReference type="GO" id="GO:0000155">
    <property type="term" value="F:phosphorelay sensor kinase activity"/>
    <property type="evidence" value="ECO:0007669"/>
    <property type="project" value="InterPro"/>
</dbReference>
<dbReference type="SMART" id="SM00387">
    <property type="entry name" value="HATPase_c"/>
    <property type="match status" value="1"/>
</dbReference>
<evidence type="ECO:0000313" key="14">
    <source>
        <dbReference type="Proteomes" id="UP000190206"/>
    </source>
</evidence>
<evidence type="ECO:0000256" key="9">
    <source>
        <dbReference type="SAM" id="Phobius"/>
    </source>
</evidence>
<feature type="coiled-coil region" evidence="8">
    <location>
        <begin position="223"/>
        <end position="254"/>
    </location>
</feature>
<dbReference type="InterPro" id="IPR050351">
    <property type="entry name" value="BphY/WalK/GraS-like"/>
</dbReference>
<dbReference type="Pfam" id="PF02518">
    <property type="entry name" value="HATPase_c"/>
    <property type="match status" value="1"/>
</dbReference>
<keyword evidence="9" id="KW-0472">Membrane</keyword>
<reference evidence="13 15" key="2">
    <citation type="submission" date="2016-12" db="EMBL/GenBank/DDBJ databases">
        <title>Clostridium tepidum sp. nov., a close relative of Clostridium sporogenes and Clostridium botulinum Group I.</title>
        <authorList>
            <person name="Dobritsa A.P."/>
            <person name="Kutumbaka K.K."/>
            <person name="Werner K."/>
            <person name="Wiedmann M."/>
            <person name="Asmus A."/>
            <person name="Samadpour M."/>
        </authorList>
    </citation>
    <scope>NUCLEOTIDE SEQUENCE [LARGE SCALE GENOMIC DNA]</scope>
    <source>
        <strain evidence="13 15">IEH 97212</strain>
    </source>
</reference>
<feature type="domain" description="Histidine kinase" evidence="10">
    <location>
        <begin position="264"/>
        <end position="479"/>
    </location>
</feature>
<name>A0A1S9I0W8_9CLOT</name>
<evidence type="ECO:0000256" key="6">
    <source>
        <dbReference type="ARBA" id="ARBA00022777"/>
    </source>
</evidence>
<dbReference type="PANTHER" id="PTHR45453">
    <property type="entry name" value="PHOSPHATE REGULON SENSOR PROTEIN PHOR"/>
    <property type="match status" value="1"/>
</dbReference>
<dbReference type="PROSITE" id="PS50109">
    <property type="entry name" value="HIS_KIN"/>
    <property type="match status" value="1"/>
</dbReference>